<comment type="subcellular location">
    <subcellularLocation>
        <location evidence="1">Cell membrane</location>
        <topology evidence="1">Multi-pass membrane protein</topology>
    </subcellularLocation>
</comment>
<dbReference type="Pfam" id="PF03176">
    <property type="entry name" value="MMPL"/>
    <property type="match status" value="2"/>
</dbReference>
<feature type="transmembrane region" description="Helical" evidence="6">
    <location>
        <begin position="421"/>
        <end position="445"/>
    </location>
</feature>
<gene>
    <name evidence="8" type="ORF">FBZ82_116100</name>
</gene>
<dbReference type="InterPro" id="IPR004869">
    <property type="entry name" value="MMPL_dom"/>
</dbReference>
<dbReference type="InterPro" id="IPR017841">
    <property type="entry name" value="Hopanoid_biosynth_HpnN"/>
</dbReference>
<feature type="transmembrane region" description="Helical" evidence="6">
    <location>
        <begin position="387"/>
        <end position="409"/>
    </location>
</feature>
<dbReference type="Gene3D" id="1.20.1640.10">
    <property type="entry name" value="Multidrug efflux transporter AcrB transmembrane domain"/>
    <property type="match status" value="2"/>
</dbReference>
<feature type="transmembrane region" description="Helical" evidence="6">
    <location>
        <begin position="289"/>
        <end position="310"/>
    </location>
</feature>
<evidence type="ECO:0000256" key="5">
    <source>
        <dbReference type="ARBA" id="ARBA00023136"/>
    </source>
</evidence>
<feature type="domain" description="SSD" evidence="7">
    <location>
        <begin position="385"/>
        <end position="444"/>
    </location>
</feature>
<feature type="transmembrane region" description="Helical" evidence="6">
    <location>
        <begin position="785"/>
        <end position="806"/>
    </location>
</feature>
<dbReference type="RefSeq" id="WP_145679293.1">
    <property type="nucleotide sequence ID" value="NZ_VITF01000016.1"/>
</dbReference>
<dbReference type="PROSITE" id="PS51257">
    <property type="entry name" value="PROKAR_LIPOPROTEIN"/>
    <property type="match status" value="1"/>
</dbReference>
<sequence>MTERQGGPGGGILGRMADVGRAMIGGLGALSCRRPKVTLGVWVLLTVLAGWYSADNLTMSTSTSDMISPDTAFRQHTEEYRQAFPFADDQIVVVVDSPSPDQSDAAAVRLAERLSARTDVLSGVEVPSADPYFQRYGLLFLDTEKLQDLATRLAGAQAALGALNAAPNLQGLADLLDLILTHADEGAPATPAELLNRLAVSTATVADGRPVPLSWTGLVQAADEEDRAANRRFVLARPILDNSSFGRGRPAVTAVHEAIGAVSAEPVGQGVEMRVTGAVPLRQTELDTVANSAGVATILSFILVSVVLIAGMRSGRLIACILVVLLLGLTLSAGAAALTVGRLNLISVTCAVMFFGLGDDYGGHLGLRYQEELRRGLPPLAAAIEAVRAVGPALVLSTLCAIIGFLSFVPTAYLGLAEFGVISAVGMVVALLISLSLLPALIVLLRPGPGVPAPEREDRGFAGWVSRHHRAILGLAGASAVLSMAALPLVRLDVNPLNLQDETTEAVATYRDLATTPRTSPYSVNVLTPDLAAAQTLADRLRALPESGGVRTFASFIPKDQEAKLPILADLSLLLGPSLIAPPATTALEQGELERAFASLTGVVGGYLADKRDGPPDLRAAVQGFGNALARIRPAQLATLDAALTGGVPPLLDRLRDGIAVERPVTAADVPDSLRSRWIAADGRARVEVLPTHDISDSRAMADFADAVLAVAPNATGAPVTVTEAARVVGSSFLEATALTLVLMVLLLVAVQRSVTGMVLILAPLVLAALWTMATAGLLDIPFNFANVIVIPLLFALGVSSSIHMVTRGQDLVREGASDSAFGIELLVTSTPRAVLVSTLTTSTAFATLALSSHRGLSSMGVLLAVSITYTVISSLVVLPALMILWHRWRLRRRPAVPAR</sequence>
<protein>
    <recommendedName>
        <fullName evidence="7">SSD domain-containing protein</fullName>
    </recommendedName>
</protein>
<keyword evidence="5 6" id="KW-0472">Membrane</keyword>
<dbReference type="PANTHER" id="PTHR33406:SF13">
    <property type="entry name" value="MEMBRANE PROTEIN YDFJ"/>
    <property type="match status" value="1"/>
</dbReference>
<dbReference type="PANTHER" id="PTHR33406">
    <property type="entry name" value="MEMBRANE PROTEIN MJ1562-RELATED"/>
    <property type="match status" value="1"/>
</dbReference>
<name>A0A560ANZ8_AZOBR</name>
<evidence type="ECO:0000256" key="2">
    <source>
        <dbReference type="ARBA" id="ARBA00022475"/>
    </source>
</evidence>
<feature type="transmembrane region" description="Helical" evidence="6">
    <location>
        <begin position="860"/>
        <end position="886"/>
    </location>
</feature>
<evidence type="ECO:0000256" key="1">
    <source>
        <dbReference type="ARBA" id="ARBA00004651"/>
    </source>
</evidence>
<organism evidence="8 9">
    <name type="scientific">Azospirillum brasilense</name>
    <dbReference type="NCBI Taxonomy" id="192"/>
    <lineage>
        <taxon>Bacteria</taxon>
        <taxon>Pseudomonadati</taxon>
        <taxon>Pseudomonadota</taxon>
        <taxon>Alphaproteobacteria</taxon>
        <taxon>Rhodospirillales</taxon>
        <taxon>Azospirillaceae</taxon>
        <taxon>Azospirillum</taxon>
    </lineage>
</organism>
<dbReference type="SUPFAM" id="SSF82866">
    <property type="entry name" value="Multidrug efflux transporter AcrB transmembrane domain"/>
    <property type="match status" value="2"/>
</dbReference>
<feature type="transmembrane region" description="Helical" evidence="6">
    <location>
        <begin position="758"/>
        <end position="779"/>
    </location>
</feature>
<reference evidence="8 9" key="1">
    <citation type="submission" date="2019-06" db="EMBL/GenBank/DDBJ databases">
        <title>Genomic Encyclopedia of Type Strains, Phase IV (KMG-V): Genome sequencing to study the core and pangenomes of soil and plant-associated prokaryotes.</title>
        <authorList>
            <person name="Whitman W."/>
        </authorList>
    </citation>
    <scope>NUCLEOTIDE SEQUENCE [LARGE SCALE GENOMIC DNA]</scope>
    <source>
        <strain evidence="8 9">BR 11796</strain>
    </source>
</reference>
<evidence type="ECO:0000256" key="3">
    <source>
        <dbReference type="ARBA" id="ARBA00022692"/>
    </source>
</evidence>
<keyword evidence="4 6" id="KW-1133">Transmembrane helix</keyword>
<proteinExistence type="predicted"/>
<dbReference type="EMBL" id="VITF01000016">
    <property type="protein sequence ID" value="TWA62087.1"/>
    <property type="molecule type" value="Genomic_DNA"/>
</dbReference>
<accession>A0A560ANZ8</accession>
<dbReference type="InterPro" id="IPR000731">
    <property type="entry name" value="SSD"/>
</dbReference>
<evidence type="ECO:0000259" key="7">
    <source>
        <dbReference type="PROSITE" id="PS50156"/>
    </source>
</evidence>
<evidence type="ECO:0000256" key="4">
    <source>
        <dbReference type="ARBA" id="ARBA00022989"/>
    </source>
</evidence>
<feature type="transmembrane region" description="Helical" evidence="6">
    <location>
        <begin position="317"/>
        <end position="339"/>
    </location>
</feature>
<dbReference type="InterPro" id="IPR050545">
    <property type="entry name" value="Mycobact_MmpL"/>
</dbReference>
<comment type="caution">
    <text evidence="8">The sequence shown here is derived from an EMBL/GenBank/DDBJ whole genome shotgun (WGS) entry which is preliminary data.</text>
</comment>
<feature type="transmembrane region" description="Helical" evidence="6">
    <location>
        <begin position="733"/>
        <end position="751"/>
    </location>
</feature>
<evidence type="ECO:0000313" key="8">
    <source>
        <dbReference type="EMBL" id="TWA62087.1"/>
    </source>
</evidence>
<dbReference type="GO" id="GO:0005886">
    <property type="term" value="C:plasma membrane"/>
    <property type="evidence" value="ECO:0007669"/>
    <property type="project" value="UniProtKB-SubCell"/>
</dbReference>
<dbReference type="AlphaFoldDB" id="A0A560ANZ8"/>
<dbReference type="Proteomes" id="UP000316083">
    <property type="component" value="Unassembled WGS sequence"/>
</dbReference>
<feature type="transmembrane region" description="Helical" evidence="6">
    <location>
        <begin position="471"/>
        <end position="490"/>
    </location>
</feature>
<dbReference type="NCBIfam" id="TIGR03480">
    <property type="entry name" value="HpnN"/>
    <property type="match status" value="1"/>
</dbReference>
<keyword evidence="3 6" id="KW-0812">Transmembrane</keyword>
<dbReference type="PROSITE" id="PS50156">
    <property type="entry name" value="SSD"/>
    <property type="match status" value="1"/>
</dbReference>
<keyword evidence="2" id="KW-1003">Cell membrane</keyword>
<evidence type="ECO:0000256" key="6">
    <source>
        <dbReference type="SAM" id="Phobius"/>
    </source>
</evidence>
<evidence type="ECO:0000313" key="9">
    <source>
        <dbReference type="Proteomes" id="UP000316083"/>
    </source>
</evidence>